<dbReference type="EMBL" id="CAAALY010257387">
    <property type="protein sequence ID" value="VEL38263.1"/>
    <property type="molecule type" value="Genomic_DNA"/>
</dbReference>
<sequence>MLARNQRQAAAKAEYLRQKVERRWATKRRAILQETLEHLGLAMQLDKHLPAPNSEVTTTSFTRLLAGSRDGAPPGLM</sequence>
<gene>
    <name evidence="1" type="ORF">PXEA_LOCUS31703</name>
</gene>
<reference evidence="1" key="1">
    <citation type="submission" date="2018-11" db="EMBL/GenBank/DDBJ databases">
        <authorList>
            <consortium name="Pathogen Informatics"/>
        </authorList>
    </citation>
    <scope>NUCLEOTIDE SEQUENCE</scope>
</reference>
<accession>A0A3S5AUT8</accession>
<comment type="caution">
    <text evidence="1">The sequence shown here is derived from an EMBL/GenBank/DDBJ whole genome shotgun (WGS) entry which is preliminary data.</text>
</comment>
<proteinExistence type="predicted"/>
<protein>
    <submittedName>
        <fullName evidence="1">Uncharacterized protein</fullName>
    </submittedName>
</protein>
<name>A0A3S5AUT8_9PLAT</name>
<organism evidence="1 2">
    <name type="scientific">Protopolystoma xenopodis</name>
    <dbReference type="NCBI Taxonomy" id="117903"/>
    <lineage>
        <taxon>Eukaryota</taxon>
        <taxon>Metazoa</taxon>
        <taxon>Spiralia</taxon>
        <taxon>Lophotrochozoa</taxon>
        <taxon>Platyhelminthes</taxon>
        <taxon>Monogenea</taxon>
        <taxon>Polyopisthocotylea</taxon>
        <taxon>Polystomatidea</taxon>
        <taxon>Polystomatidae</taxon>
        <taxon>Protopolystoma</taxon>
    </lineage>
</organism>
<evidence type="ECO:0000313" key="2">
    <source>
        <dbReference type="Proteomes" id="UP000784294"/>
    </source>
</evidence>
<keyword evidence="2" id="KW-1185">Reference proteome</keyword>
<evidence type="ECO:0000313" key="1">
    <source>
        <dbReference type="EMBL" id="VEL38263.1"/>
    </source>
</evidence>
<dbReference type="Proteomes" id="UP000784294">
    <property type="component" value="Unassembled WGS sequence"/>
</dbReference>
<dbReference type="AlphaFoldDB" id="A0A3S5AUT8"/>